<dbReference type="AlphaFoldDB" id="A0A387BK42"/>
<dbReference type="Gene3D" id="3.30.1240.10">
    <property type="match status" value="1"/>
</dbReference>
<dbReference type="Gene3D" id="3.40.50.1000">
    <property type="entry name" value="HAD superfamily/HAD-like"/>
    <property type="match status" value="1"/>
</dbReference>
<dbReference type="KEGG" id="lact:D7I46_11345"/>
<dbReference type="PANTHER" id="PTHR10000:SF8">
    <property type="entry name" value="HAD SUPERFAMILY HYDROLASE-LIKE, TYPE 3"/>
    <property type="match status" value="1"/>
</dbReference>
<dbReference type="RefSeq" id="WP_120772968.1">
    <property type="nucleotide sequence ID" value="NZ_CP032627.1"/>
</dbReference>
<evidence type="ECO:0000313" key="2">
    <source>
        <dbReference type="Proteomes" id="UP000269374"/>
    </source>
</evidence>
<protein>
    <submittedName>
        <fullName evidence="1">HAD family phosphatase</fullName>
    </submittedName>
</protein>
<dbReference type="GO" id="GO:0005829">
    <property type="term" value="C:cytosol"/>
    <property type="evidence" value="ECO:0007669"/>
    <property type="project" value="TreeGrafter"/>
</dbReference>
<dbReference type="InterPro" id="IPR000150">
    <property type="entry name" value="Cof"/>
</dbReference>
<keyword evidence="2" id="KW-1185">Reference proteome</keyword>
<reference evidence="1 2" key="1">
    <citation type="submission" date="2018-09" db="EMBL/GenBank/DDBJ databases">
        <title>Genome sequencing of strain 1JSPR-7.</title>
        <authorList>
            <person name="Heo J."/>
            <person name="Kim S.-J."/>
            <person name="Kwon S.-W."/>
        </authorList>
    </citation>
    <scope>NUCLEOTIDE SEQUENCE [LARGE SCALE GENOMIC DNA]</scope>
    <source>
        <strain evidence="1 2">1JSPR-7</strain>
    </source>
</reference>
<dbReference type="SFLD" id="SFLDS00003">
    <property type="entry name" value="Haloacid_Dehalogenase"/>
    <property type="match status" value="1"/>
</dbReference>
<dbReference type="Pfam" id="PF08282">
    <property type="entry name" value="Hydrolase_3"/>
    <property type="match status" value="1"/>
</dbReference>
<dbReference type="SUPFAM" id="SSF56784">
    <property type="entry name" value="HAD-like"/>
    <property type="match status" value="1"/>
</dbReference>
<name>A0A387BK42_9LACT</name>
<dbReference type="InterPro" id="IPR006379">
    <property type="entry name" value="HAD-SF_hydro_IIB"/>
</dbReference>
<dbReference type="NCBIfam" id="TIGR00099">
    <property type="entry name" value="Cof-subfamily"/>
    <property type="match status" value="1"/>
</dbReference>
<organism evidence="1 2">
    <name type="scientific">Lactococcus allomyrinae</name>
    <dbReference type="NCBI Taxonomy" id="2419773"/>
    <lineage>
        <taxon>Bacteria</taxon>
        <taxon>Bacillati</taxon>
        <taxon>Bacillota</taxon>
        <taxon>Bacilli</taxon>
        <taxon>Lactobacillales</taxon>
        <taxon>Streptococcaceae</taxon>
        <taxon>Lactococcus</taxon>
    </lineage>
</organism>
<dbReference type="InterPro" id="IPR036412">
    <property type="entry name" value="HAD-like_sf"/>
</dbReference>
<dbReference type="EMBL" id="CP032627">
    <property type="protein sequence ID" value="AYG01599.1"/>
    <property type="molecule type" value="Genomic_DNA"/>
</dbReference>
<proteinExistence type="predicted"/>
<dbReference type="InterPro" id="IPR023214">
    <property type="entry name" value="HAD_sf"/>
</dbReference>
<dbReference type="Proteomes" id="UP000269374">
    <property type="component" value="Chromosome"/>
</dbReference>
<dbReference type="PANTHER" id="PTHR10000">
    <property type="entry name" value="PHOSPHOSERINE PHOSPHATASE"/>
    <property type="match status" value="1"/>
</dbReference>
<dbReference type="PROSITE" id="PS01229">
    <property type="entry name" value="COF_2"/>
    <property type="match status" value="1"/>
</dbReference>
<dbReference type="OrthoDB" id="9790031at2"/>
<dbReference type="GO" id="GO:0016791">
    <property type="term" value="F:phosphatase activity"/>
    <property type="evidence" value="ECO:0007669"/>
    <property type="project" value="TreeGrafter"/>
</dbReference>
<evidence type="ECO:0000313" key="1">
    <source>
        <dbReference type="EMBL" id="AYG01599.1"/>
    </source>
</evidence>
<accession>A0A387BK42</accession>
<sequence length="264" mass="30285">MSKIKHIFSDLDGTLLDDSGKISVRTQAVVKSCGIPFTLVSARTPQAMAAMIEELSLYTPQIAFNGGLIFNREQILAQYPLEFSTAKQLIQKLKIQYPEINLSIYTLENWYIERRDKDIEQEMQYTPQKPVLIDFEVLLVEPLKIFKILLIIPDTQRLMEIQKSMKYLEKQDVIVQKTWESYLEITSIFAQKSFAIKKIADDEHLRNHELAAFGDNYNDLAMLKEVGMPIVMGNASEEIKKVGKFITKSNEEDGVAVGIERYIL</sequence>
<dbReference type="SFLD" id="SFLDG01140">
    <property type="entry name" value="C2.B:_Phosphomannomutase_and_P"/>
    <property type="match status" value="1"/>
</dbReference>
<gene>
    <name evidence="1" type="ORF">D7I46_11345</name>
</gene>
<dbReference type="NCBIfam" id="TIGR01484">
    <property type="entry name" value="HAD-SF-IIB"/>
    <property type="match status" value="1"/>
</dbReference>
<dbReference type="GO" id="GO:0000287">
    <property type="term" value="F:magnesium ion binding"/>
    <property type="evidence" value="ECO:0007669"/>
    <property type="project" value="TreeGrafter"/>
</dbReference>